<name>A0A8J5SAU9_ZIZPA</name>
<keyword evidence="12" id="KW-1185">Reference proteome</keyword>
<dbReference type="GO" id="GO:0004674">
    <property type="term" value="F:protein serine/threonine kinase activity"/>
    <property type="evidence" value="ECO:0007669"/>
    <property type="project" value="UniProtKB-KW"/>
</dbReference>
<dbReference type="Pfam" id="PF00560">
    <property type="entry name" value="LRR_1"/>
    <property type="match status" value="2"/>
</dbReference>
<evidence type="ECO:0000256" key="5">
    <source>
        <dbReference type="ARBA" id="ARBA00022737"/>
    </source>
</evidence>
<keyword evidence="3" id="KW-0433">Leucine-rich repeat</keyword>
<comment type="caution">
    <text evidence="11">The sequence shown here is derived from an EMBL/GenBank/DDBJ whole genome shotgun (WGS) entry which is preliminary data.</text>
</comment>
<reference evidence="11" key="2">
    <citation type="submission" date="2021-02" db="EMBL/GenBank/DDBJ databases">
        <authorList>
            <person name="Kimball J.A."/>
            <person name="Haas M.W."/>
            <person name="Macchietto M."/>
            <person name="Kono T."/>
            <person name="Duquette J."/>
            <person name="Shao M."/>
        </authorList>
    </citation>
    <scope>NUCLEOTIDE SEQUENCE</scope>
    <source>
        <tissue evidence="11">Fresh leaf tissue</tissue>
    </source>
</reference>
<gene>
    <name evidence="11" type="ORF">GUJ93_ZPchr0006g42882</name>
</gene>
<comment type="catalytic activity">
    <reaction evidence="9">
        <text>L-seryl-[protein] + ATP = O-phospho-L-seryl-[protein] + ADP + H(+)</text>
        <dbReference type="Rhea" id="RHEA:17989"/>
        <dbReference type="Rhea" id="RHEA-COMP:9863"/>
        <dbReference type="Rhea" id="RHEA-COMP:11604"/>
        <dbReference type="ChEBI" id="CHEBI:15378"/>
        <dbReference type="ChEBI" id="CHEBI:29999"/>
        <dbReference type="ChEBI" id="CHEBI:30616"/>
        <dbReference type="ChEBI" id="CHEBI:83421"/>
        <dbReference type="ChEBI" id="CHEBI:456216"/>
        <dbReference type="EC" id="2.7.11.1"/>
    </reaction>
</comment>
<keyword evidence="7" id="KW-0325">Glycoprotein</keyword>
<dbReference type="OrthoDB" id="687555at2759"/>
<dbReference type="PANTHER" id="PTHR48060">
    <property type="entry name" value="DNA DAMAGE-REPAIR/TOLERATION PROTEIN DRT100"/>
    <property type="match status" value="1"/>
</dbReference>
<proteinExistence type="predicted"/>
<evidence type="ECO:0000256" key="4">
    <source>
        <dbReference type="ARBA" id="ARBA00022729"/>
    </source>
</evidence>
<evidence type="ECO:0000256" key="6">
    <source>
        <dbReference type="ARBA" id="ARBA00022777"/>
    </source>
</evidence>
<dbReference type="InterPro" id="IPR013210">
    <property type="entry name" value="LRR_N_plant-typ"/>
</dbReference>
<organism evidence="11 12">
    <name type="scientific">Zizania palustris</name>
    <name type="common">Northern wild rice</name>
    <dbReference type="NCBI Taxonomy" id="103762"/>
    <lineage>
        <taxon>Eukaryota</taxon>
        <taxon>Viridiplantae</taxon>
        <taxon>Streptophyta</taxon>
        <taxon>Embryophyta</taxon>
        <taxon>Tracheophyta</taxon>
        <taxon>Spermatophyta</taxon>
        <taxon>Magnoliopsida</taxon>
        <taxon>Liliopsida</taxon>
        <taxon>Poales</taxon>
        <taxon>Poaceae</taxon>
        <taxon>BOP clade</taxon>
        <taxon>Oryzoideae</taxon>
        <taxon>Oryzeae</taxon>
        <taxon>Zizaniinae</taxon>
        <taxon>Zizania</taxon>
    </lineage>
</organism>
<evidence type="ECO:0000256" key="8">
    <source>
        <dbReference type="ARBA" id="ARBA00047899"/>
    </source>
</evidence>
<dbReference type="EC" id="2.7.11.1" evidence="1"/>
<feature type="domain" description="Leucine-rich repeat-containing N-terminal plant-type" evidence="10">
    <location>
        <begin position="63"/>
        <end position="102"/>
    </location>
</feature>
<keyword evidence="6" id="KW-0418">Kinase</keyword>
<evidence type="ECO:0000256" key="1">
    <source>
        <dbReference type="ARBA" id="ARBA00012513"/>
    </source>
</evidence>
<evidence type="ECO:0000259" key="10">
    <source>
        <dbReference type="Pfam" id="PF08263"/>
    </source>
</evidence>
<protein>
    <recommendedName>
        <fullName evidence="1">non-specific serine/threonine protein kinase</fullName>
        <ecNumber evidence="1">2.7.11.1</ecNumber>
    </recommendedName>
</protein>
<dbReference type="Proteomes" id="UP000729402">
    <property type="component" value="Unassembled WGS sequence"/>
</dbReference>
<dbReference type="AlphaFoldDB" id="A0A8J5SAU9"/>
<evidence type="ECO:0000256" key="3">
    <source>
        <dbReference type="ARBA" id="ARBA00022614"/>
    </source>
</evidence>
<keyword evidence="2" id="KW-0723">Serine/threonine-protein kinase</keyword>
<keyword evidence="4" id="KW-0732">Signal</keyword>
<dbReference type="PANTHER" id="PTHR48060:SF21">
    <property type="entry name" value="L DOMAIN-LIKE PROTEIN"/>
    <property type="match status" value="1"/>
</dbReference>
<accession>A0A8J5SAU9</accession>
<sequence>MASEISSATETAAIKTLRLSRGHMGLGFMRAKPHAKLERLLLALLLLCYGVGNAYCSTVHDNSRDLHSLLDFKQGITSDPNGVLSSWNTSTHYCGSIGDWVGKLKNIQGLYLEVNNFTGPISSSIGNLSRLARLSLAGNEFEGSIPSSIGNLSQLSVLSLSYNNLQEIIQMDTNFLVGGIPT</sequence>
<evidence type="ECO:0000256" key="9">
    <source>
        <dbReference type="ARBA" id="ARBA00048679"/>
    </source>
</evidence>
<reference evidence="11" key="1">
    <citation type="journal article" date="2021" name="bioRxiv">
        <title>Whole Genome Assembly and Annotation of Northern Wild Rice, Zizania palustris L., Supports a Whole Genome Duplication in the Zizania Genus.</title>
        <authorList>
            <person name="Haas M."/>
            <person name="Kono T."/>
            <person name="Macchietto M."/>
            <person name="Millas R."/>
            <person name="McGilp L."/>
            <person name="Shao M."/>
            <person name="Duquette J."/>
            <person name="Hirsch C.N."/>
            <person name="Kimball J."/>
        </authorList>
    </citation>
    <scope>NUCLEOTIDE SEQUENCE</scope>
    <source>
        <tissue evidence="11">Fresh leaf tissue</tissue>
    </source>
</reference>
<dbReference type="InterPro" id="IPR053211">
    <property type="entry name" value="DNA_repair-toleration"/>
</dbReference>
<evidence type="ECO:0000313" key="12">
    <source>
        <dbReference type="Proteomes" id="UP000729402"/>
    </source>
</evidence>
<dbReference type="Pfam" id="PF08263">
    <property type="entry name" value="LRRNT_2"/>
    <property type="match status" value="1"/>
</dbReference>
<evidence type="ECO:0000313" key="11">
    <source>
        <dbReference type="EMBL" id="KAG8071450.1"/>
    </source>
</evidence>
<comment type="catalytic activity">
    <reaction evidence="8">
        <text>L-threonyl-[protein] + ATP = O-phospho-L-threonyl-[protein] + ADP + H(+)</text>
        <dbReference type="Rhea" id="RHEA:46608"/>
        <dbReference type="Rhea" id="RHEA-COMP:11060"/>
        <dbReference type="Rhea" id="RHEA-COMP:11605"/>
        <dbReference type="ChEBI" id="CHEBI:15378"/>
        <dbReference type="ChEBI" id="CHEBI:30013"/>
        <dbReference type="ChEBI" id="CHEBI:30616"/>
        <dbReference type="ChEBI" id="CHEBI:61977"/>
        <dbReference type="ChEBI" id="CHEBI:456216"/>
        <dbReference type="EC" id="2.7.11.1"/>
    </reaction>
</comment>
<dbReference type="EMBL" id="JAAALK010000283">
    <property type="protein sequence ID" value="KAG8071450.1"/>
    <property type="molecule type" value="Genomic_DNA"/>
</dbReference>
<dbReference type="InterPro" id="IPR001611">
    <property type="entry name" value="Leu-rich_rpt"/>
</dbReference>
<keyword evidence="5" id="KW-0677">Repeat</keyword>
<keyword evidence="6" id="KW-0808">Transferase</keyword>
<dbReference type="FunFam" id="3.80.10.10:FF:000041">
    <property type="entry name" value="LRR receptor-like serine/threonine-protein kinase ERECTA"/>
    <property type="match status" value="1"/>
</dbReference>
<evidence type="ECO:0000256" key="2">
    <source>
        <dbReference type="ARBA" id="ARBA00022527"/>
    </source>
</evidence>
<evidence type="ECO:0000256" key="7">
    <source>
        <dbReference type="ARBA" id="ARBA00023180"/>
    </source>
</evidence>